<dbReference type="PRINTS" id="PR00034">
    <property type="entry name" value="HTHCRP"/>
</dbReference>
<feature type="domain" description="Cyclic nucleotide-binding" evidence="4">
    <location>
        <begin position="32"/>
        <end position="101"/>
    </location>
</feature>
<keyword evidence="3" id="KW-0804">Transcription</keyword>
<accession>A0A366EAF7</accession>
<dbReference type="InterPro" id="IPR018490">
    <property type="entry name" value="cNMP-bd_dom_sf"/>
</dbReference>
<feature type="domain" description="HTH crp-type" evidence="5">
    <location>
        <begin position="163"/>
        <end position="237"/>
    </location>
</feature>
<reference evidence="6 7" key="1">
    <citation type="submission" date="2018-06" db="EMBL/GenBank/DDBJ databases">
        <title>Genomic Encyclopedia of Type Strains, Phase IV (KMG-IV): sequencing the most valuable type-strain genomes for metagenomic binning, comparative biology and taxonomic classification.</title>
        <authorList>
            <person name="Goeker M."/>
        </authorList>
    </citation>
    <scope>NUCLEOTIDE SEQUENCE [LARGE SCALE GENOMIC DNA]</scope>
    <source>
        <strain evidence="6 7">DSM 25619</strain>
    </source>
</reference>
<dbReference type="InterPro" id="IPR036390">
    <property type="entry name" value="WH_DNA-bd_sf"/>
</dbReference>
<dbReference type="EMBL" id="QNRH01000001">
    <property type="protein sequence ID" value="RBO98769.1"/>
    <property type="molecule type" value="Genomic_DNA"/>
</dbReference>
<dbReference type="SMART" id="SM00419">
    <property type="entry name" value="HTH_CRP"/>
    <property type="match status" value="1"/>
</dbReference>
<dbReference type="InterPro" id="IPR014710">
    <property type="entry name" value="RmlC-like_jellyroll"/>
</dbReference>
<dbReference type="SUPFAM" id="SSF51206">
    <property type="entry name" value="cAMP-binding domain-like"/>
    <property type="match status" value="1"/>
</dbReference>
<dbReference type="GO" id="GO:0005829">
    <property type="term" value="C:cytosol"/>
    <property type="evidence" value="ECO:0007669"/>
    <property type="project" value="TreeGrafter"/>
</dbReference>
<evidence type="ECO:0000313" key="6">
    <source>
        <dbReference type="EMBL" id="RBO98769.1"/>
    </source>
</evidence>
<dbReference type="CDD" id="cd00038">
    <property type="entry name" value="CAP_ED"/>
    <property type="match status" value="1"/>
</dbReference>
<comment type="caution">
    <text evidence="6">The sequence shown here is derived from an EMBL/GenBank/DDBJ whole genome shotgun (WGS) entry which is preliminary data.</text>
</comment>
<name>A0A366EAF7_9HYPH</name>
<dbReference type="Proteomes" id="UP000252893">
    <property type="component" value="Unassembled WGS sequence"/>
</dbReference>
<evidence type="ECO:0000256" key="2">
    <source>
        <dbReference type="ARBA" id="ARBA00023125"/>
    </source>
</evidence>
<dbReference type="Pfam" id="PF13545">
    <property type="entry name" value="HTH_Crp_2"/>
    <property type="match status" value="1"/>
</dbReference>
<dbReference type="Gene3D" id="2.60.120.10">
    <property type="entry name" value="Jelly Rolls"/>
    <property type="match status" value="1"/>
</dbReference>
<evidence type="ECO:0000259" key="4">
    <source>
        <dbReference type="PROSITE" id="PS50042"/>
    </source>
</evidence>
<dbReference type="CDD" id="cd00092">
    <property type="entry name" value="HTH_CRP"/>
    <property type="match status" value="1"/>
</dbReference>
<dbReference type="Pfam" id="PF00027">
    <property type="entry name" value="cNMP_binding"/>
    <property type="match status" value="1"/>
</dbReference>
<evidence type="ECO:0000259" key="5">
    <source>
        <dbReference type="PROSITE" id="PS51063"/>
    </source>
</evidence>
<dbReference type="Gene3D" id="1.10.10.10">
    <property type="entry name" value="Winged helix-like DNA-binding domain superfamily/Winged helix DNA-binding domain"/>
    <property type="match status" value="1"/>
</dbReference>
<dbReference type="SMART" id="SM00100">
    <property type="entry name" value="cNMP"/>
    <property type="match status" value="1"/>
</dbReference>
<gene>
    <name evidence="6" type="ORF">DFR47_101370</name>
</gene>
<keyword evidence="2" id="KW-0238">DNA-binding</keyword>
<keyword evidence="7" id="KW-1185">Reference proteome</keyword>
<dbReference type="AlphaFoldDB" id="A0A366EAF7"/>
<dbReference type="InterPro" id="IPR036388">
    <property type="entry name" value="WH-like_DNA-bd_sf"/>
</dbReference>
<protein>
    <submittedName>
        <fullName evidence="6">Crp/Fnr family transcriptional regulator</fullName>
    </submittedName>
</protein>
<evidence type="ECO:0000313" key="7">
    <source>
        <dbReference type="Proteomes" id="UP000252893"/>
    </source>
</evidence>
<proteinExistence type="predicted"/>
<dbReference type="PANTHER" id="PTHR24567:SF75">
    <property type="entry name" value="FUMARATE AND NITRATE REDUCTION REGULATORY PROTEIN"/>
    <property type="match status" value="1"/>
</dbReference>
<dbReference type="PROSITE" id="PS51063">
    <property type="entry name" value="HTH_CRP_2"/>
    <property type="match status" value="1"/>
</dbReference>
<organism evidence="6 7">
    <name type="scientific">Pseudochrobactrum asaccharolyticum</name>
    <dbReference type="NCBI Taxonomy" id="354351"/>
    <lineage>
        <taxon>Bacteria</taxon>
        <taxon>Pseudomonadati</taxon>
        <taxon>Pseudomonadota</taxon>
        <taxon>Alphaproteobacteria</taxon>
        <taxon>Hyphomicrobiales</taxon>
        <taxon>Brucellaceae</taxon>
        <taxon>Pseudochrobactrum</taxon>
    </lineage>
</organism>
<dbReference type="PROSITE" id="PS50042">
    <property type="entry name" value="CNMP_BINDING_3"/>
    <property type="match status" value="1"/>
</dbReference>
<dbReference type="SUPFAM" id="SSF46785">
    <property type="entry name" value="Winged helix' DNA-binding domain"/>
    <property type="match status" value="1"/>
</dbReference>
<dbReference type="GO" id="GO:0003700">
    <property type="term" value="F:DNA-binding transcription factor activity"/>
    <property type="evidence" value="ECO:0007669"/>
    <property type="project" value="TreeGrafter"/>
</dbReference>
<evidence type="ECO:0000256" key="3">
    <source>
        <dbReference type="ARBA" id="ARBA00023163"/>
    </source>
</evidence>
<keyword evidence="1" id="KW-0805">Transcription regulation</keyword>
<sequence length="249" mass="27132">MVSVLSAQTKQTQRHREPCGACADCEVRKMAICAALQDDALDALESIMTSRKLETGEMLVEEGAPKLKVFSLTAGLLRLFTLLPDGRRQISGFLYPGDYLGLADDGTYSQTAEAVVPSTLCSFAVSEMDDLMDAHPALKDRLYVMTREALRQSRDNQLVLGRLAPVEKLASFLLVLSAQAERIGQPANPVHLAMNRTDIADYLGLTIETVSRCFTKMRTQGLIQLPDANTVSILSHRSLAAVAGAEFKS</sequence>
<evidence type="ECO:0000256" key="1">
    <source>
        <dbReference type="ARBA" id="ARBA00023015"/>
    </source>
</evidence>
<dbReference type="InterPro" id="IPR000595">
    <property type="entry name" value="cNMP-bd_dom"/>
</dbReference>
<dbReference type="InterPro" id="IPR050397">
    <property type="entry name" value="Env_Response_Regulators"/>
</dbReference>
<dbReference type="PANTHER" id="PTHR24567">
    <property type="entry name" value="CRP FAMILY TRANSCRIPTIONAL REGULATORY PROTEIN"/>
    <property type="match status" value="1"/>
</dbReference>
<dbReference type="GO" id="GO:0003677">
    <property type="term" value="F:DNA binding"/>
    <property type="evidence" value="ECO:0007669"/>
    <property type="project" value="UniProtKB-KW"/>
</dbReference>
<dbReference type="InterPro" id="IPR012318">
    <property type="entry name" value="HTH_CRP"/>
</dbReference>